<feature type="compositionally biased region" description="Basic and acidic residues" evidence="2">
    <location>
        <begin position="77"/>
        <end position="89"/>
    </location>
</feature>
<feature type="domain" description="Retrovirus-related Pol polyprotein from transposon TNT 1-94-like beta-barrel" evidence="4">
    <location>
        <begin position="227"/>
        <end position="308"/>
    </location>
</feature>
<reference evidence="5 6" key="1">
    <citation type="submission" date="2019-07" db="EMBL/GenBank/DDBJ databases">
        <title>Genomics analysis of Aphanomyces spp. identifies a new class of oomycete effector associated with host adaptation.</title>
        <authorList>
            <person name="Gaulin E."/>
        </authorList>
    </citation>
    <scope>NUCLEOTIDE SEQUENCE [LARGE SCALE GENOMIC DNA]</scope>
    <source>
        <strain evidence="5 6">ATCC 201684</strain>
    </source>
</reference>
<gene>
    <name evidence="5" type="ORF">Ae201684_001527</name>
</gene>
<dbReference type="SUPFAM" id="SSF53098">
    <property type="entry name" value="Ribonuclease H-like"/>
    <property type="match status" value="1"/>
</dbReference>
<keyword evidence="1" id="KW-0645">Protease</keyword>
<feature type="compositionally biased region" description="Basic and acidic residues" evidence="2">
    <location>
        <begin position="162"/>
        <end position="171"/>
    </location>
</feature>
<feature type="region of interest" description="Disordered" evidence="2">
    <location>
        <begin position="162"/>
        <end position="193"/>
    </location>
</feature>
<dbReference type="PANTHER" id="PTHR42648">
    <property type="entry name" value="TRANSPOSASE, PUTATIVE-RELATED"/>
    <property type="match status" value="1"/>
</dbReference>
<accession>A0A6G0XTE5</accession>
<dbReference type="InterPro" id="IPR039537">
    <property type="entry name" value="Retrotran_Ty1/copia-like"/>
</dbReference>
<dbReference type="InterPro" id="IPR036397">
    <property type="entry name" value="RNaseH_sf"/>
</dbReference>
<organism evidence="5 6">
    <name type="scientific">Aphanomyces euteiches</name>
    <dbReference type="NCBI Taxonomy" id="100861"/>
    <lineage>
        <taxon>Eukaryota</taxon>
        <taxon>Sar</taxon>
        <taxon>Stramenopiles</taxon>
        <taxon>Oomycota</taxon>
        <taxon>Saprolegniomycetes</taxon>
        <taxon>Saprolegniales</taxon>
        <taxon>Verrucalvaceae</taxon>
        <taxon>Aphanomyces</taxon>
    </lineage>
</organism>
<feature type="compositionally biased region" description="Low complexity" evidence="2">
    <location>
        <begin position="90"/>
        <end position="99"/>
    </location>
</feature>
<dbReference type="InterPro" id="IPR025724">
    <property type="entry name" value="GAG-pre-integrase_dom"/>
</dbReference>
<dbReference type="Proteomes" id="UP000481153">
    <property type="component" value="Unassembled WGS sequence"/>
</dbReference>
<dbReference type="Pfam" id="PF13976">
    <property type="entry name" value="gag_pre-integrs"/>
    <property type="match status" value="1"/>
</dbReference>
<dbReference type="Pfam" id="PF22936">
    <property type="entry name" value="Pol_BBD"/>
    <property type="match status" value="1"/>
</dbReference>
<dbReference type="Gene3D" id="3.30.420.10">
    <property type="entry name" value="Ribonuclease H-like superfamily/Ribonuclease H"/>
    <property type="match status" value="1"/>
</dbReference>
<dbReference type="PANTHER" id="PTHR42648:SF31">
    <property type="entry name" value="RNA-DIRECTED DNA POLYMERASE"/>
    <property type="match status" value="1"/>
</dbReference>
<evidence type="ECO:0000259" key="4">
    <source>
        <dbReference type="Pfam" id="PF22936"/>
    </source>
</evidence>
<sequence length="470" mass="52838">MAENGSLDDHLKKFKELNERLTEMGEPLSDKQKTALLLRSMPPSWHNFANIFWSTTNGPTFVEMESNILANQARIKSGQDSRRKEERRQASANASNSHSVAVDLSWKERLQTIEANMAKVVAHLKKKSHRSKSSGTSRESCTYCNKSGHHVTNCFMKQNHDTERAQEKTRTADANASAVDEVSSESNQESPDCDETLEAESSWLAVVTVNAADCHRRSNLSHCQLQWIVDSGATHHICWVKEMFDEIKPTNMMVNLPDDYQVKADGIGTVRLTVASEGKEKFITLILHDVLFVPKRAKNLFSIPRASKASEYSIDFDFRSKPGHVVLKRDETHIVSSPNPSNALFLLNHIPKVAEANTIVTPPSFELWHKRLGHPAASTMKQLLVKNAVRGLKFPDVDISKWVCDACQLGNQKKRVTFPLSTSPVFKCNNKVQCDLCGPMEVPSLSGGKYVLIFVDRYSRYIHAHILNEK</sequence>
<dbReference type="GO" id="GO:0003676">
    <property type="term" value="F:nucleic acid binding"/>
    <property type="evidence" value="ECO:0007669"/>
    <property type="project" value="InterPro"/>
</dbReference>
<dbReference type="GO" id="GO:0008233">
    <property type="term" value="F:peptidase activity"/>
    <property type="evidence" value="ECO:0007669"/>
    <property type="project" value="UniProtKB-KW"/>
</dbReference>
<comment type="caution">
    <text evidence="5">The sequence shown here is derived from an EMBL/GenBank/DDBJ whole genome shotgun (WGS) entry which is preliminary data.</text>
</comment>
<feature type="region of interest" description="Disordered" evidence="2">
    <location>
        <begin position="73"/>
        <end position="99"/>
    </location>
</feature>
<evidence type="ECO:0000256" key="2">
    <source>
        <dbReference type="SAM" id="MobiDB-lite"/>
    </source>
</evidence>
<dbReference type="Pfam" id="PF14223">
    <property type="entry name" value="Retrotran_gag_2"/>
    <property type="match status" value="1"/>
</dbReference>
<evidence type="ECO:0000313" key="5">
    <source>
        <dbReference type="EMBL" id="KAF0743884.1"/>
    </source>
</evidence>
<evidence type="ECO:0000259" key="3">
    <source>
        <dbReference type="Pfam" id="PF13976"/>
    </source>
</evidence>
<proteinExistence type="predicted"/>
<dbReference type="EMBL" id="VJMJ01000012">
    <property type="protein sequence ID" value="KAF0743884.1"/>
    <property type="molecule type" value="Genomic_DNA"/>
</dbReference>
<dbReference type="VEuPathDB" id="FungiDB:AeMF1_021063"/>
<dbReference type="InterPro" id="IPR054722">
    <property type="entry name" value="PolX-like_BBD"/>
</dbReference>
<evidence type="ECO:0000313" key="6">
    <source>
        <dbReference type="Proteomes" id="UP000481153"/>
    </source>
</evidence>
<dbReference type="AlphaFoldDB" id="A0A6G0XTE5"/>
<keyword evidence="6" id="KW-1185">Reference proteome</keyword>
<dbReference type="InterPro" id="IPR012337">
    <property type="entry name" value="RNaseH-like_sf"/>
</dbReference>
<feature type="domain" description="GAG-pre-integrase" evidence="3">
    <location>
        <begin position="361"/>
        <end position="412"/>
    </location>
</feature>
<name>A0A6G0XTE5_9STRA</name>
<dbReference type="VEuPathDB" id="FungiDB:AeMF1_006300"/>
<dbReference type="GO" id="GO:0006508">
    <property type="term" value="P:proteolysis"/>
    <property type="evidence" value="ECO:0007669"/>
    <property type="project" value="UniProtKB-KW"/>
</dbReference>
<keyword evidence="1" id="KW-0378">Hydrolase</keyword>
<evidence type="ECO:0000256" key="1">
    <source>
        <dbReference type="ARBA" id="ARBA00022670"/>
    </source>
</evidence>
<protein>
    <submittedName>
        <fullName evidence="5">Uncharacterized protein</fullName>
    </submittedName>
</protein>